<dbReference type="AlphaFoldDB" id="A0A7X1TR30"/>
<name>A0A7X1TR30_9DEIO</name>
<proteinExistence type="predicted"/>
<keyword evidence="7" id="KW-0472">Membrane</keyword>
<reference evidence="9 10" key="1">
    <citation type="submission" date="2019-10" db="EMBL/GenBank/DDBJ databases">
        <title>Deinococcus sp. isolated from soil.</title>
        <authorList>
            <person name="Li Y."/>
            <person name="Wang J."/>
        </authorList>
    </citation>
    <scope>NUCLEOTIDE SEQUENCE [LARGE SCALE GENOMIC DNA]</scope>
    <source>
        <strain evidence="9 10">SDU3-2</strain>
    </source>
</reference>
<comment type="caution">
    <text evidence="9">The sequence shown here is derived from an EMBL/GenBank/DDBJ whole genome shotgun (WGS) entry which is preliminary data.</text>
</comment>
<evidence type="ECO:0000256" key="3">
    <source>
        <dbReference type="ARBA" id="ARBA00022553"/>
    </source>
</evidence>
<dbReference type="InterPro" id="IPR003594">
    <property type="entry name" value="HATPase_dom"/>
</dbReference>
<dbReference type="InterPro" id="IPR003661">
    <property type="entry name" value="HisK_dim/P_dom"/>
</dbReference>
<feature type="transmembrane region" description="Helical" evidence="7">
    <location>
        <begin position="30"/>
        <end position="49"/>
    </location>
</feature>
<dbReference type="EMBL" id="WBSL01000002">
    <property type="protein sequence ID" value="MPY66388.1"/>
    <property type="molecule type" value="Genomic_DNA"/>
</dbReference>
<dbReference type="SMART" id="SM00387">
    <property type="entry name" value="HATPase_c"/>
    <property type="match status" value="1"/>
</dbReference>
<gene>
    <name evidence="9" type="ORF">F8S09_06695</name>
</gene>
<keyword evidence="10" id="KW-1185">Reference proteome</keyword>
<dbReference type="Gene3D" id="1.10.287.130">
    <property type="match status" value="1"/>
</dbReference>
<keyword evidence="5 9" id="KW-0418">Kinase</keyword>
<keyword evidence="6" id="KW-0902">Two-component regulatory system</keyword>
<dbReference type="InterPro" id="IPR036890">
    <property type="entry name" value="HATPase_C_sf"/>
</dbReference>
<dbReference type="PANTHER" id="PTHR43711">
    <property type="entry name" value="TWO-COMPONENT HISTIDINE KINASE"/>
    <property type="match status" value="1"/>
</dbReference>
<dbReference type="SUPFAM" id="SSF47384">
    <property type="entry name" value="Homodimeric domain of signal transducing histidine kinase"/>
    <property type="match status" value="1"/>
</dbReference>
<dbReference type="PROSITE" id="PS50109">
    <property type="entry name" value="HIS_KIN"/>
    <property type="match status" value="1"/>
</dbReference>
<dbReference type="EC" id="2.7.13.3" evidence="2"/>
<dbReference type="Gene3D" id="3.30.565.10">
    <property type="entry name" value="Histidine kinase-like ATPase, C-terminal domain"/>
    <property type="match status" value="1"/>
</dbReference>
<dbReference type="InterPro" id="IPR005467">
    <property type="entry name" value="His_kinase_dom"/>
</dbReference>
<dbReference type="Pfam" id="PF02518">
    <property type="entry name" value="HATPase_c"/>
    <property type="match status" value="1"/>
</dbReference>
<comment type="catalytic activity">
    <reaction evidence="1">
        <text>ATP + protein L-histidine = ADP + protein N-phospho-L-histidine.</text>
        <dbReference type="EC" id="2.7.13.3"/>
    </reaction>
</comment>
<evidence type="ECO:0000313" key="9">
    <source>
        <dbReference type="EMBL" id="MPY66388.1"/>
    </source>
</evidence>
<evidence type="ECO:0000256" key="6">
    <source>
        <dbReference type="ARBA" id="ARBA00023012"/>
    </source>
</evidence>
<dbReference type="Proteomes" id="UP000484842">
    <property type="component" value="Unassembled WGS sequence"/>
</dbReference>
<dbReference type="CDD" id="cd00075">
    <property type="entry name" value="HATPase"/>
    <property type="match status" value="1"/>
</dbReference>
<evidence type="ECO:0000256" key="2">
    <source>
        <dbReference type="ARBA" id="ARBA00012438"/>
    </source>
</evidence>
<dbReference type="InterPro" id="IPR036097">
    <property type="entry name" value="HisK_dim/P_sf"/>
</dbReference>
<keyword evidence="7" id="KW-0812">Transmembrane</keyword>
<dbReference type="GO" id="GO:0000155">
    <property type="term" value="F:phosphorelay sensor kinase activity"/>
    <property type="evidence" value="ECO:0007669"/>
    <property type="project" value="InterPro"/>
</dbReference>
<dbReference type="SUPFAM" id="SSF55874">
    <property type="entry name" value="ATPase domain of HSP90 chaperone/DNA topoisomerase II/histidine kinase"/>
    <property type="match status" value="1"/>
</dbReference>
<evidence type="ECO:0000256" key="5">
    <source>
        <dbReference type="ARBA" id="ARBA00022777"/>
    </source>
</evidence>
<protein>
    <recommendedName>
        <fullName evidence="2">histidine kinase</fullName>
        <ecNumber evidence="2">2.7.13.3</ecNumber>
    </recommendedName>
</protein>
<dbReference type="InterPro" id="IPR004358">
    <property type="entry name" value="Sig_transdc_His_kin-like_C"/>
</dbReference>
<feature type="domain" description="Histidine kinase" evidence="8">
    <location>
        <begin position="248"/>
        <end position="460"/>
    </location>
</feature>
<keyword evidence="4" id="KW-0808">Transferase</keyword>
<evidence type="ECO:0000259" key="8">
    <source>
        <dbReference type="PROSITE" id="PS50109"/>
    </source>
</evidence>
<dbReference type="PANTHER" id="PTHR43711:SF1">
    <property type="entry name" value="HISTIDINE KINASE 1"/>
    <property type="match status" value="1"/>
</dbReference>
<evidence type="ECO:0000313" key="10">
    <source>
        <dbReference type="Proteomes" id="UP000484842"/>
    </source>
</evidence>
<evidence type="ECO:0000256" key="4">
    <source>
        <dbReference type="ARBA" id="ARBA00022679"/>
    </source>
</evidence>
<dbReference type="SMART" id="SM00388">
    <property type="entry name" value="HisKA"/>
    <property type="match status" value="1"/>
</dbReference>
<dbReference type="InterPro" id="IPR050736">
    <property type="entry name" value="Sensor_HK_Regulatory"/>
</dbReference>
<keyword evidence="3" id="KW-0597">Phosphoprotein</keyword>
<evidence type="ECO:0000256" key="7">
    <source>
        <dbReference type="SAM" id="Phobius"/>
    </source>
</evidence>
<keyword evidence="7" id="KW-1133">Transmembrane helix</keyword>
<dbReference type="PRINTS" id="PR00344">
    <property type="entry name" value="BCTRLSENSOR"/>
</dbReference>
<dbReference type="Pfam" id="PF00512">
    <property type="entry name" value="HisKA"/>
    <property type="match status" value="1"/>
</dbReference>
<evidence type="ECO:0000256" key="1">
    <source>
        <dbReference type="ARBA" id="ARBA00000085"/>
    </source>
</evidence>
<sequence length="462" mass="48271">MLTPGGLVVGTLLTVPVALAALGGSRRLAAVLTALAVAANVGAGLLGTLRDVSGPQELGNRVISVVAVLLVGALSLRAREASARAARLAAEEGRLARERALRRLAEAVSGALGEADFVERAATALRELAGAEAVEIGRLTRATLREPHALSPADAPSHLGRRLPLEVLARMGGKGGAGDSSFVSHLRRRDGEDLAVLVTRPAVTPERLREALATLEAPLERAALLGDLRVQGERLARRGEVLQDLVYAFSHDLRTPLLANSMNMRAALRGAYGPLPDDYRATLENGLEANTELLALADQLLLLAKYESGEPGGERREVKLRDLTLGVIGQLGERAGARGVVFELELEGVSVHGLAHDLRRGVQNLLENAVKFSPPGGTVWVTLRGRGDEAVLAVTDEGPGVPPAREATLFGRFRGGGAGGGTGLGLYLTRQIAAAHGGTVTYARTAHAQSVFTLTLPRGEAG</sequence>
<organism evidence="9 10">
    <name type="scientific">Deinococcus terrestris</name>
    <dbReference type="NCBI Taxonomy" id="2651870"/>
    <lineage>
        <taxon>Bacteria</taxon>
        <taxon>Thermotogati</taxon>
        <taxon>Deinococcota</taxon>
        <taxon>Deinococci</taxon>
        <taxon>Deinococcales</taxon>
        <taxon>Deinococcaceae</taxon>
        <taxon>Deinococcus</taxon>
    </lineage>
</organism>
<accession>A0A7X1TR30</accession>